<reference evidence="1 2" key="1">
    <citation type="submission" date="2017-07" db="EMBL/GenBank/DDBJ databases">
        <title>Phylogenetic study on the rhizospheric bacterium Ochrobactrum sp. A44.</title>
        <authorList>
            <person name="Krzyzanowska D.M."/>
            <person name="Ossowicki A."/>
            <person name="Rajewska M."/>
            <person name="Maciag T."/>
            <person name="Kaczynski Z."/>
            <person name="Czerwicka M."/>
            <person name="Jafra S."/>
        </authorList>
    </citation>
    <scope>NUCLEOTIDE SEQUENCE [LARGE SCALE GENOMIC DNA]</scope>
    <source>
        <strain evidence="1 2">OgA9a</strain>
    </source>
</reference>
<evidence type="ECO:0000313" key="2">
    <source>
        <dbReference type="Proteomes" id="UP000216478"/>
    </source>
</evidence>
<protein>
    <submittedName>
        <fullName evidence="1">Uncharacterized protein</fullName>
    </submittedName>
</protein>
<accession>A0A256EZ46</accession>
<gene>
    <name evidence="1" type="ORF">CEV33_3475</name>
</gene>
<proteinExistence type="predicted"/>
<comment type="caution">
    <text evidence="1">The sequence shown here is derived from an EMBL/GenBank/DDBJ whole genome shotgun (WGS) entry which is preliminary data.</text>
</comment>
<keyword evidence="2" id="KW-1185">Reference proteome</keyword>
<evidence type="ECO:0000313" key="1">
    <source>
        <dbReference type="EMBL" id="OYR07740.1"/>
    </source>
</evidence>
<name>A0A256EZ46_9HYPH</name>
<sequence length="40" mass="4702">MRGGVIFFPNVPVMRPGKLTHRDSWRDVRHSRKAEIDAIR</sequence>
<organism evidence="1 2">
    <name type="scientific">Brucella grignonensis</name>
    <dbReference type="NCBI Taxonomy" id="94627"/>
    <lineage>
        <taxon>Bacteria</taxon>
        <taxon>Pseudomonadati</taxon>
        <taxon>Pseudomonadota</taxon>
        <taxon>Alphaproteobacteria</taxon>
        <taxon>Hyphomicrobiales</taxon>
        <taxon>Brucellaceae</taxon>
        <taxon>Brucella/Ochrobactrum group</taxon>
        <taxon>Brucella</taxon>
    </lineage>
</organism>
<dbReference type="Proteomes" id="UP000216478">
    <property type="component" value="Unassembled WGS sequence"/>
</dbReference>
<dbReference type="EMBL" id="NNRL01000168">
    <property type="protein sequence ID" value="OYR07740.1"/>
    <property type="molecule type" value="Genomic_DNA"/>
</dbReference>
<dbReference type="AlphaFoldDB" id="A0A256EZ46"/>